<evidence type="ECO:0000313" key="2">
    <source>
        <dbReference type="Proteomes" id="UP000287651"/>
    </source>
</evidence>
<dbReference type="Pfam" id="PF02458">
    <property type="entry name" value="Transferase"/>
    <property type="match status" value="1"/>
</dbReference>
<dbReference type="Proteomes" id="UP000287651">
    <property type="component" value="Unassembled WGS sequence"/>
</dbReference>
<gene>
    <name evidence="1" type="ORF">B296_00012156</name>
</gene>
<dbReference type="PANTHER" id="PTHR47273:SF6">
    <property type="entry name" value="POLLEN OLE E 1 ALLERGEN AND EXTENSIN FAMILY PROTEIN"/>
    <property type="match status" value="1"/>
</dbReference>
<name>A0A427A5Y1_ENSVE</name>
<reference evidence="1 2" key="1">
    <citation type="journal article" date="2014" name="Agronomy (Basel)">
        <title>A Draft Genome Sequence for Ensete ventricosum, the Drought-Tolerant Tree Against Hunger.</title>
        <authorList>
            <person name="Harrison J."/>
            <person name="Moore K.A."/>
            <person name="Paszkiewicz K."/>
            <person name="Jones T."/>
            <person name="Grant M."/>
            <person name="Ambacheew D."/>
            <person name="Muzemil S."/>
            <person name="Studholme D.J."/>
        </authorList>
    </citation>
    <scope>NUCLEOTIDE SEQUENCE [LARGE SCALE GENOMIC DNA]</scope>
</reference>
<proteinExistence type="predicted"/>
<organism evidence="1 2">
    <name type="scientific">Ensete ventricosum</name>
    <name type="common">Abyssinian banana</name>
    <name type="synonym">Musa ensete</name>
    <dbReference type="NCBI Taxonomy" id="4639"/>
    <lineage>
        <taxon>Eukaryota</taxon>
        <taxon>Viridiplantae</taxon>
        <taxon>Streptophyta</taxon>
        <taxon>Embryophyta</taxon>
        <taxon>Tracheophyta</taxon>
        <taxon>Spermatophyta</taxon>
        <taxon>Magnoliopsida</taxon>
        <taxon>Liliopsida</taxon>
        <taxon>Zingiberales</taxon>
        <taxon>Musaceae</taxon>
        <taxon>Ensete</taxon>
    </lineage>
</organism>
<dbReference type="EMBL" id="AMZH03003646">
    <property type="protein sequence ID" value="RRT71650.1"/>
    <property type="molecule type" value="Genomic_DNA"/>
</dbReference>
<dbReference type="Pfam" id="PF01190">
    <property type="entry name" value="Pollen_Ole_e_1"/>
    <property type="match status" value="1"/>
</dbReference>
<dbReference type="PANTHER" id="PTHR47273">
    <property type="entry name" value="EXPRESSED PROTEIN"/>
    <property type="match status" value="1"/>
</dbReference>
<dbReference type="Gene3D" id="3.30.559.10">
    <property type="entry name" value="Chloramphenicol acetyltransferase-like domain"/>
    <property type="match status" value="1"/>
</dbReference>
<evidence type="ECO:0000313" key="1">
    <source>
        <dbReference type="EMBL" id="RRT71650.1"/>
    </source>
</evidence>
<protein>
    <recommendedName>
        <fullName evidence="3">Omega-hydroxypalmitate O-feruloyl transferase</fullName>
    </recommendedName>
</protein>
<evidence type="ECO:0008006" key="3">
    <source>
        <dbReference type="Google" id="ProtNLM"/>
    </source>
</evidence>
<dbReference type="AlphaFoldDB" id="A0A427A5Y1"/>
<accession>A0A427A5Y1</accession>
<dbReference type="InterPro" id="IPR023213">
    <property type="entry name" value="CAT-like_dom_sf"/>
</dbReference>
<sequence length="365" mass="39598">MWGKLLLEFKELSAYGDASLSLTSLAAMEEVASVVEQPLEKLQFILVLKKMMMMPGMRGFLLGASILVASFFLSSRLCASALKSEEISMQLTRAEHVRLGGYGEERISSVLVAGTLLCDACLRPGSDPVTFPVPGARIGVGCRTKGESTRKTNWIWGTTDEFGEFMVDLPSHLHAAPWLEESCMVRVLLMPKECLCRSNPGMVFRDLKLSSGGNSIRVYSAGTLRCRSEAVGEQLHPVEDAGDGEFYFLSNLDQNVAGIMKTVHLFAATTDRSTADVGGVLRDALAKVLVHFYPFSGSLTISPEGKLIVKCDGRGVPFVEAAAECDMEVVGDISIPDPEKLGKLVYVDPQAKNILQTPLLTVQVT</sequence>
<comment type="caution">
    <text evidence="1">The sequence shown here is derived from an EMBL/GenBank/DDBJ whole genome shotgun (WGS) entry which is preliminary data.</text>
</comment>